<dbReference type="RefSeq" id="WP_405287189.1">
    <property type="nucleotide sequence ID" value="NZ_JBBHLI010000007.1"/>
</dbReference>
<evidence type="ECO:0000313" key="2">
    <source>
        <dbReference type="EMBL" id="MEK9501812.1"/>
    </source>
</evidence>
<dbReference type="SUPFAM" id="SSF53474">
    <property type="entry name" value="alpha/beta-Hydrolases"/>
    <property type="match status" value="1"/>
</dbReference>
<evidence type="ECO:0000259" key="1">
    <source>
        <dbReference type="Pfam" id="PF00326"/>
    </source>
</evidence>
<comment type="caution">
    <text evidence="2">The sequence shown here is derived from an EMBL/GenBank/DDBJ whole genome shotgun (WGS) entry which is preliminary data.</text>
</comment>
<dbReference type="InterPro" id="IPR029058">
    <property type="entry name" value="AB_hydrolase_fold"/>
</dbReference>
<keyword evidence="3" id="KW-1185">Reference proteome</keyword>
<sequence>MPRSRERCGVRSPIHGVHEMTTPLLMAHGSDDGVVEFFQATEFYNFARRAEKQMVLLVYEGEDHGFLEEANQRDYHRRIVEWFGHYLKGEEAPKWIVEGVRLEDHERERARVAGDEGGGSGG</sequence>
<name>A0ABU9EAQ0_9BACT</name>
<dbReference type="Pfam" id="PF00326">
    <property type="entry name" value="Peptidase_S9"/>
    <property type="match status" value="1"/>
</dbReference>
<organism evidence="2 3">
    <name type="scientific">Gaopeijia maritima</name>
    <dbReference type="NCBI Taxonomy" id="3119007"/>
    <lineage>
        <taxon>Bacteria</taxon>
        <taxon>Pseudomonadati</taxon>
        <taxon>Gemmatimonadota</taxon>
        <taxon>Longimicrobiia</taxon>
        <taxon>Gaopeijiales</taxon>
        <taxon>Gaopeijiaceae</taxon>
        <taxon>Gaopeijia</taxon>
    </lineage>
</organism>
<evidence type="ECO:0000313" key="3">
    <source>
        <dbReference type="Proteomes" id="UP001484239"/>
    </source>
</evidence>
<reference evidence="2 3" key="1">
    <citation type="submission" date="2024-02" db="EMBL/GenBank/DDBJ databases">
        <title>A novel Gemmatimonadota bacterium.</title>
        <authorList>
            <person name="Du Z.-J."/>
            <person name="Ye Y.-Q."/>
        </authorList>
    </citation>
    <scope>NUCLEOTIDE SEQUENCE [LARGE SCALE GENOMIC DNA]</scope>
    <source>
        <strain evidence="2 3">DH-20</strain>
    </source>
</reference>
<dbReference type="Gene3D" id="3.40.50.1820">
    <property type="entry name" value="alpha/beta hydrolase"/>
    <property type="match status" value="1"/>
</dbReference>
<feature type="domain" description="Peptidase S9 prolyl oligopeptidase catalytic" evidence="1">
    <location>
        <begin position="9"/>
        <end position="89"/>
    </location>
</feature>
<proteinExistence type="predicted"/>
<dbReference type="EMBL" id="JBBHLI010000007">
    <property type="protein sequence ID" value="MEK9501812.1"/>
    <property type="molecule type" value="Genomic_DNA"/>
</dbReference>
<protein>
    <submittedName>
        <fullName evidence="2">Prolyl oligopeptidase family serine peptidase</fullName>
    </submittedName>
</protein>
<dbReference type="Proteomes" id="UP001484239">
    <property type="component" value="Unassembled WGS sequence"/>
</dbReference>
<accession>A0ABU9EAQ0</accession>
<dbReference type="InterPro" id="IPR001375">
    <property type="entry name" value="Peptidase_S9_cat"/>
</dbReference>
<gene>
    <name evidence="2" type="ORF">WI372_12545</name>
</gene>